<feature type="transmembrane region" description="Helical" evidence="2">
    <location>
        <begin position="16"/>
        <end position="33"/>
    </location>
</feature>
<name>A0A093V2N3_TALMA</name>
<evidence type="ECO:0000313" key="3">
    <source>
        <dbReference type="EMBL" id="KFX46807.1"/>
    </source>
</evidence>
<dbReference type="HOGENOM" id="CLU_015101_4_2_1"/>
<accession>A0A093V2N3</accession>
<dbReference type="EMBL" id="JPOX01000017">
    <property type="protein sequence ID" value="KFX46807.1"/>
    <property type="molecule type" value="Genomic_DNA"/>
</dbReference>
<dbReference type="GO" id="GO:0016788">
    <property type="term" value="F:hydrolase activity, acting on ester bonds"/>
    <property type="evidence" value="ECO:0007669"/>
    <property type="project" value="InterPro"/>
</dbReference>
<dbReference type="eggNOG" id="ENOG502RS04">
    <property type="taxonomic scope" value="Eukaryota"/>
</dbReference>
<comment type="caution">
    <text evidence="3">The sequence shown here is derived from an EMBL/GenBank/DDBJ whole genome shotgun (WGS) entry which is preliminary data.</text>
</comment>
<keyword evidence="2" id="KW-0812">Transmembrane</keyword>
<evidence type="ECO:0000256" key="2">
    <source>
        <dbReference type="SAM" id="Phobius"/>
    </source>
</evidence>
<dbReference type="PANTHER" id="PTHR45648:SF22">
    <property type="entry name" value="GDSL LIPASE_ACYLHYDROLASE FAMILY PROTEIN (AFU_ORTHOLOGUE AFUA_4G14700)"/>
    <property type="match status" value="1"/>
</dbReference>
<dbReference type="Gene3D" id="3.40.50.1110">
    <property type="entry name" value="SGNH hydrolase"/>
    <property type="match status" value="1"/>
</dbReference>
<keyword evidence="1" id="KW-0378">Hydrolase</keyword>
<keyword evidence="2" id="KW-0472">Membrane</keyword>
<dbReference type="Pfam" id="PF00657">
    <property type="entry name" value="Lipase_GDSL"/>
    <property type="match status" value="1"/>
</dbReference>
<proteinExistence type="predicted"/>
<evidence type="ECO:0000256" key="1">
    <source>
        <dbReference type="ARBA" id="ARBA00022801"/>
    </source>
</evidence>
<sequence length="321" mass="36239">MYSFDRLLSTMNCRSLISYTALVVFVASVFVWLRNYPSLAAISISKPVHSPMYWFAFGDSWSATGFNISSTQPSATNPMGNTAPHPGTQSGGNNWIGYLATRYNATLILAYSLAIAGATIDNSLATWGFGDMTSQIDAFQLYYASRPAYVPWTTDNTVTSFGIGINDVYYGFAHNEEPSAFVATLMNRYRPLIEQIYSDGIRKFLFLNCPPSTRSPQVHEENDLPEQFQRHAEMVTAYNEGLNSMLFQFRDDHKDATVVVYDSFQYMTRVLDNPAEYGYKNATCMNTDGSSCVWWNNLHPGWKYHKYQAEDMLPILAPLGW</sequence>
<protein>
    <submittedName>
        <fullName evidence="3">GDSL esterase/lipase</fullName>
    </submittedName>
</protein>
<dbReference type="CDD" id="cd01846">
    <property type="entry name" value="fatty_acyltransferase_like"/>
    <property type="match status" value="1"/>
</dbReference>
<gene>
    <name evidence="3" type="ORF">GQ26_0170830</name>
</gene>
<dbReference type="PANTHER" id="PTHR45648">
    <property type="entry name" value="GDSL LIPASE/ACYLHYDROLASE FAMILY PROTEIN (AFU_ORTHOLOGUE AFUA_4G14700)"/>
    <property type="match status" value="1"/>
</dbReference>
<reference evidence="3" key="2">
    <citation type="journal article" date="2014" name="PLoS Genet.">
        <title>Signature gene expression reveals novel clues to the molecular mechanisms of dimorphic transition in Penicillium marneffei.</title>
        <authorList>
            <person name="Yang E."/>
            <person name="Wang G."/>
            <person name="Cai J."/>
            <person name="Woo P.C."/>
            <person name="Lau S.K."/>
            <person name="Yuen K.-Y."/>
            <person name="Chow W.-N."/>
            <person name="Lin X."/>
        </authorList>
    </citation>
    <scope>NUCLEOTIDE SEQUENCE</scope>
    <source>
        <strain evidence="3">PM1</strain>
    </source>
</reference>
<reference key="1">
    <citation type="journal article" date="2014" name="PLoS Genet.">
        <title>Signature Gene Expression Reveals Novel Clues to the Molecular Mechanisms of Dimorphic Transition in Penicillium marneffei.</title>
        <authorList>
            <person name="Yang E."/>
            <person name="Wang G."/>
            <person name="Cai J."/>
            <person name="Woo P.C."/>
            <person name="Lau S.K."/>
            <person name="Yuen K.-Y."/>
            <person name="Chow W.-N."/>
            <person name="Lin X."/>
        </authorList>
    </citation>
    <scope>NUCLEOTIDE SEQUENCE [LARGE SCALE GENOMIC DNA]</scope>
    <source>
        <strain>PM1</strain>
    </source>
</reference>
<dbReference type="SUPFAM" id="SSF52266">
    <property type="entry name" value="SGNH hydrolase"/>
    <property type="match status" value="1"/>
</dbReference>
<dbReference type="AlphaFoldDB" id="A0A093V2N3"/>
<dbReference type="InterPro" id="IPR036514">
    <property type="entry name" value="SGNH_hydro_sf"/>
</dbReference>
<organism evidence="3">
    <name type="scientific">Talaromyces marneffei PM1</name>
    <dbReference type="NCBI Taxonomy" id="1077442"/>
    <lineage>
        <taxon>Eukaryota</taxon>
        <taxon>Fungi</taxon>
        <taxon>Dikarya</taxon>
        <taxon>Ascomycota</taxon>
        <taxon>Pezizomycotina</taxon>
        <taxon>Eurotiomycetes</taxon>
        <taxon>Eurotiomycetidae</taxon>
        <taxon>Eurotiales</taxon>
        <taxon>Trichocomaceae</taxon>
        <taxon>Talaromyces</taxon>
        <taxon>Talaromyces sect. Talaromyces</taxon>
    </lineage>
</organism>
<dbReference type="InterPro" id="IPR001087">
    <property type="entry name" value="GDSL"/>
</dbReference>
<dbReference type="InterPro" id="IPR051058">
    <property type="entry name" value="GDSL_Est/Lipase"/>
</dbReference>
<keyword evidence="2" id="KW-1133">Transmembrane helix</keyword>